<evidence type="ECO:0000313" key="1">
    <source>
        <dbReference type="EMBL" id="MBB6716166.1"/>
    </source>
</evidence>
<organism evidence="1 2">
    <name type="scientific">Clostridium gasigenes</name>
    <dbReference type="NCBI Taxonomy" id="94869"/>
    <lineage>
        <taxon>Bacteria</taxon>
        <taxon>Bacillati</taxon>
        <taxon>Bacillota</taxon>
        <taxon>Clostridia</taxon>
        <taxon>Eubacteriales</taxon>
        <taxon>Clostridiaceae</taxon>
        <taxon>Clostridium</taxon>
    </lineage>
</organism>
<comment type="caution">
    <text evidence="1">The sequence shown here is derived from an EMBL/GenBank/DDBJ whole genome shotgun (WGS) entry which is preliminary data.</text>
</comment>
<dbReference type="EMBL" id="JACKWY010000012">
    <property type="protein sequence ID" value="MBB6716166.1"/>
    <property type="molecule type" value="Genomic_DNA"/>
</dbReference>
<evidence type="ECO:0000313" key="2">
    <source>
        <dbReference type="Proteomes" id="UP000585258"/>
    </source>
</evidence>
<protein>
    <submittedName>
        <fullName evidence="1">Uncharacterized protein</fullName>
    </submittedName>
</protein>
<gene>
    <name evidence="1" type="ORF">H7E68_15790</name>
</gene>
<name>A0A7X0SEK9_9CLOT</name>
<dbReference type="AlphaFoldDB" id="A0A7X0SEK9"/>
<sequence>MKFKRFKYKNTEIIIKYCDYEKFNWYTIKYNGVITIYTNSQYDEKFKSKILHKVIRHYIKGKG</sequence>
<dbReference type="Proteomes" id="UP000585258">
    <property type="component" value="Unassembled WGS sequence"/>
</dbReference>
<accession>A0A7X0SEK9</accession>
<proteinExistence type="predicted"/>
<reference evidence="1 2" key="1">
    <citation type="submission" date="2020-08" db="EMBL/GenBank/DDBJ databases">
        <title>Clostridia isolated from Swiss meat.</title>
        <authorList>
            <person name="Wambui J."/>
            <person name="Stevens M.J.A."/>
            <person name="Stephan R."/>
        </authorList>
    </citation>
    <scope>NUCLEOTIDE SEQUENCE [LARGE SCALE GENOMIC DNA]</scope>
    <source>
        <strain evidence="1 2">CM001</strain>
    </source>
</reference>
<dbReference type="RefSeq" id="WP_185165265.1">
    <property type="nucleotide sequence ID" value="NZ_JACKWY010000012.1"/>
</dbReference>